<reference evidence="1 2" key="1">
    <citation type="submission" date="2020-08" db="EMBL/GenBank/DDBJ databases">
        <title>Genomic Encyclopedia of Type Strains, Phase IV (KMG-IV): sequencing the most valuable type-strain genomes for metagenomic binning, comparative biology and taxonomic classification.</title>
        <authorList>
            <person name="Goeker M."/>
        </authorList>
    </citation>
    <scope>NUCLEOTIDE SEQUENCE [LARGE SCALE GENOMIC DNA]</scope>
    <source>
        <strain evidence="1 2">DSM 16268</strain>
    </source>
</reference>
<dbReference type="Proteomes" id="UP000523821">
    <property type="component" value="Unassembled WGS sequence"/>
</dbReference>
<dbReference type="AlphaFoldDB" id="A0A7W9L2A1"/>
<dbReference type="Pfam" id="PF11164">
    <property type="entry name" value="DUF2948"/>
    <property type="match status" value="1"/>
</dbReference>
<keyword evidence="2" id="KW-1185">Reference proteome</keyword>
<evidence type="ECO:0000313" key="1">
    <source>
        <dbReference type="EMBL" id="MBB5753395.1"/>
    </source>
</evidence>
<accession>A0A7W9L2A1</accession>
<organism evidence="1 2">
    <name type="scientific">Prosthecomicrobium pneumaticum</name>
    <dbReference type="NCBI Taxonomy" id="81895"/>
    <lineage>
        <taxon>Bacteria</taxon>
        <taxon>Pseudomonadati</taxon>
        <taxon>Pseudomonadota</taxon>
        <taxon>Alphaproteobacteria</taxon>
        <taxon>Hyphomicrobiales</taxon>
        <taxon>Kaistiaceae</taxon>
        <taxon>Prosthecomicrobium</taxon>
    </lineage>
</organism>
<name>A0A7W9L2A1_9HYPH</name>
<evidence type="ECO:0008006" key="3">
    <source>
        <dbReference type="Google" id="ProtNLM"/>
    </source>
</evidence>
<gene>
    <name evidence="1" type="ORF">GGQ63_002461</name>
</gene>
<comment type="caution">
    <text evidence="1">The sequence shown here is derived from an EMBL/GenBank/DDBJ whole genome shotgun (WGS) entry which is preliminary data.</text>
</comment>
<dbReference type="EMBL" id="JACHOO010000004">
    <property type="protein sequence ID" value="MBB5753395.1"/>
    <property type="molecule type" value="Genomic_DNA"/>
</dbReference>
<dbReference type="InterPro" id="IPR021335">
    <property type="entry name" value="DUF2948"/>
</dbReference>
<sequence length="153" mass="16932">MMERLKLVAFDGEDLAVISACVQDAVLKVGDAAFLPKEHRFACVMNRFVWEKMPDGSSRRREYERRRSGMHFDRVRAVRSTGIERKNTDQVLELLAIGYDQASEETPEGTITLIFAGGAAIALDVECIEAAMADLGPAWATACCPEHKLDDVA</sequence>
<evidence type="ECO:0000313" key="2">
    <source>
        <dbReference type="Proteomes" id="UP000523821"/>
    </source>
</evidence>
<proteinExistence type="predicted"/>
<protein>
    <recommendedName>
        <fullName evidence="3">DUF2948 domain-containing protein</fullName>
    </recommendedName>
</protein>